<dbReference type="SUPFAM" id="SSF109854">
    <property type="entry name" value="DinB/YfiT-like putative metalloenzymes"/>
    <property type="match status" value="1"/>
</dbReference>
<proteinExistence type="predicted"/>
<protein>
    <submittedName>
        <fullName evidence="2">DinB family protein</fullName>
    </submittedName>
</protein>
<comment type="caution">
    <text evidence="2">The sequence shown here is derived from an EMBL/GenBank/DDBJ whole genome shotgun (WGS) entry which is preliminary data.</text>
</comment>
<name>A0ABW3K8P3_9BACT</name>
<feature type="domain" description="DinB-like" evidence="1">
    <location>
        <begin position="30"/>
        <end position="163"/>
    </location>
</feature>
<dbReference type="RefSeq" id="WP_377583313.1">
    <property type="nucleotide sequence ID" value="NZ_JBHTKA010000008.1"/>
</dbReference>
<dbReference type="InterPro" id="IPR024775">
    <property type="entry name" value="DinB-like"/>
</dbReference>
<accession>A0ABW3K8P3</accession>
<reference evidence="3" key="1">
    <citation type="journal article" date="2019" name="Int. J. Syst. Evol. Microbiol.">
        <title>The Global Catalogue of Microorganisms (GCM) 10K type strain sequencing project: providing services to taxonomists for standard genome sequencing and annotation.</title>
        <authorList>
            <consortium name="The Broad Institute Genomics Platform"/>
            <consortium name="The Broad Institute Genome Sequencing Center for Infectious Disease"/>
            <person name="Wu L."/>
            <person name="Ma J."/>
        </authorList>
    </citation>
    <scope>NUCLEOTIDE SEQUENCE [LARGE SCALE GENOMIC DNA]</scope>
    <source>
        <strain evidence="3">CCUG 58938</strain>
    </source>
</reference>
<gene>
    <name evidence="2" type="ORF">ACFQ21_23555</name>
</gene>
<dbReference type="Gene3D" id="1.20.120.450">
    <property type="entry name" value="dinb family like domain"/>
    <property type="match status" value="1"/>
</dbReference>
<dbReference type="Pfam" id="PF12867">
    <property type="entry name" value="DinB_2"/>
    <property type="match status" value="1"/>
</dbReference>
<dbReference type="InterPro" id="IPR034660">
    <property type="entry name" value="DinB/YfiT-like"/>
</dbReference>
<dbReference type="EMBL" id="JBHTKA010000008">
    <property type="protein sequence ID" value="MFD1002322.1"/>
    <property type="molecule type" value="Genomic_DNA"/>
</dbReference>
<evidence type="ECO:0000313" key="3">
    <source>
        <dbReference type="Proteomes" id="UP001597112"/>
    </source>
</evidence>
<evidence type="ECO:0000313" key="2">
    <source>
        <dbReference type="EMBL" id="MFD1002322.1"/>
    </source>
</evidence>
<organism evidence="2 3">
    <name type="scientific">Ohtaekwangia kribbensis</name>
    <dbReference type="NCBI Taxonomy" id="688913"/>
    <lineage>
        <taxon>Bacteria</taxon>
        <taxon>Pseudomonadati</taxon>
        <taxon>Bacteroidota</taxon>
        <taxon>Cytophagia</taxon>
        <taxon>Cytophagales</taxon>
        <taxon>Fulvivirgaceae</taxon>
        <taxon>Ohtaekwangia</taxon>
    </lineage>
</organism>
<keyword evidence="3" id="KW-1185">Reference proteome</keyword>
<sequence length="169" mass="19694">MTRPDLQNVAPFYKGYVEYVKDQDMLDALIQSNKLTVDLIRSIPEEKGSYRYQPEKWSIKELLCHMLDVERIFAYRALRFARNDKTPLSGFEENDYAPQANAEARTLHDLANEVERLRATTIDLYKSFTPEMLQRTGTANKAELSVLNLGYIIAGHESHHRKILKERYL</sequence>
<evidence type="ECO:0000259" key="1">
    <source>
        <dbReference type="Pfam" id="PF12867"/>
    </source>
</evidence>
<dbReference type="Proteomes" id="UP001597112">
    <property type="component" value="Unassembled WGS sequence"/>
</dbReference>